<evidence type="ECO:0000256" key="6">
    <source>
        <dbReference type="ARBA" id="ARBA00022449"/>
    </source>
</evidence>
<dbReference type="AlphaFoldDB" id="A0A267MBV2"/>
<evidence type="ECO:0000256" key="12">
    <source>
        <dbReference type="ARBA" id="ARBA00031636"/>
    </source>
</evidence>
<keyword evidence="6" id="KW-0050">Antiport</keyword>
<evidence type="ECO:0000256" key="13">
    <source>
        <dbReference type="SAM" id="Phobius"/>
    </source>
</evidence>
<sequence>MSDSKSFYKLLVKVAFPIMIQYFITSSVNMMDSFMIGKLGEEAVAALGISNQYFFMFNLLIMGICSGCNVLIAQFWGKEDTKSIRKVLGVSLALGISTSVIFLIGGTFFSENIIHVFNKSNEVISLGKDYLTIVSISYVFTAISLSYGIGSRGVQQTVLPMVCSSVAFLLNVVFNYGLIFGNLGMPALGIKGAAVATLIARVVEMILIIILIYGKNHVLKASFKSLIDFDRKFFKRVMDVTIPVIINEICWGLGIVIYAIIYGNMGTRSMAAVQICTSIQNMFLIVLFAIANGACAIVGTEVGRGDYDKSRYYSKKLLQTTLVLSVVIGIVLVISSKYVLRIYNVSNEVYMNAYYMIIITSIVLPARFIGGILIIGILRGGGDTKYVLRVEFITMWFLGVPLCLIGAMLFKLKIYEVYMLVALEEVVKCIVSFMRYKSGKWIRNLTVVEH</sequence>
<dbReference type="EMBL" id="NIBG01000029">
    <property type="protein sequence ID" value="PAB57029.1"/>
    <property type="molecule type" value="Genomic_DNA"/>
</dbReference>
<keyword evidence="8 13" id="KW-0812">Transmembrane</keyword>
<feature type="transmembrane region" description="Helical" evidence="13">
    <location>
        <begin position="53"/>
        <end position="76"/>
    </location>
</feature>
<dbReference type="Pfam" id="PF01554">
    <property type="entry name" value="MatE"/>
    <property type="match status" value="2"/>
</dbReference>
<name>A0A267MBV2_9FIRM</name>
<dbReference type="PANTHER" id="PTHR43298:SF2">
    <property type="entry name" value="FMN_FAD EXPORTER YEEO-RELATED"/>
    <property type="match status" value="1"/>
</dbReference>
<evidence type="ECO:0000256" key="7">
    <source>
        <dbReference type="ARBA" id="ARBA00022475"/>
    </source>
</evidence>
<feature type="transmembrane region" description="Helical" evidence="13">
    <location>
        <begin position="240"/>
        <end position="262"/>
    </location>
</feature>
<feature type="transmembrane region" description="Helical" evidence="13">
    <location>
        <begin position="282"/>
        <end position="300"/>
    </location>
</feature>
<evidence type="ECO:0000256" key="4">
    <source>
        <dbReference type="ARBA" id="ARBA00020268"/>
    </source>
</evidence>
<keyword evidence="7" id="KW-1003">Cell membrane</keyword>
<evidence type="ECO:0000313" key="15">
    <source>
        <dbReference type="Proteomes" id="UP000216024"/>
    </source>
</evidence>
<accession>A0A267MBV2</accession>
<dbReference type="GO" id="GO:0005886">
    <property type="term" value="C:plasma membrane"/>
    <property type="evidence" value="ECO:0007669"/>
    <property type="project" value="UniProtKB-SubCell"/>
</dbReference>
<reference evidence="14 15" key="1">
    <citation type="submission" date="2017-06" db="EMBL/GenBank/DDBJ databases">
        <title>Draft genome sequence of anaerobic fermentative bacterium Anaeromicrobium sediminis DY2726D isolated from West Pacific Ocean sediments.</title>
        <authorList>
            <person name="Zeng X."/>
        </authorList>
    </citation>
    <scope>NUCLEOTIDE SEQUENCE [LARGE SCALE GENOMIC DNA]</scope>
    <source>
        <strain evidence="14 15">DY2726D</strain>
    </source>
</reference>
<evidence type="ECO:0000256" key="5">
    <source>
        <dbReference type="ARBA" id="ARBA00022448"/>
    </source>
</evidence>
<protein>
    <recommendedName>
        <fullName evidence="4">Probable multidrug resistance protein NorM</fullName>
    </recommendedName>
    <alternativeName>
        <fullName evidence="12">Multidrug-efflux transporter</fullName>
    </alternativeName>
</protein>
<feature type="transmembrane region" description="Helical" evidence="13">
    <location>
        <begin position="130"/>
        <end position="150"/>
    </location>
</feature>
<organism evidence="14 15">
    <name type="scientific">Anaeromicrobium sediminis</name>
    <dbReference type="NCBI Taxonomy" id="1478221"/>
    <lineage>
        <taxon>Bacteria</taxon>
        <taxon>Bacillati</taxon>
        <taxon>Bacillota</taxon>
        <taxon>Clostridia</taxon>
        <taxon>Peptostreptococcales</taxon>
        <taxon>Thermotaleaceae</taxon>
        <taxon>Anaeromicrobium</taxon>
    </lineage>
</organism>
<keyword evidence="15" id="KW-1185">Reference proteome</keyword>
<dbReference type="NCBIfam" id="TIGR00797">
    <property type="entry name" value="matE"/>
    <property type="match status" value="1"/>
</dbReference>
<dbReference type="CDD" id="cd13134">
    <property type="entry name" value="MATE_like_8"/>
    <property type="match status" value="1"/>
</dbReference>
<dbReference type="GO" id="GO:0006811">
    <property type="term" value="P:monoatomic ion transport"/>
    <property type="evidence" value="ECO:0007669"/>
    <property type="project" value="UniProtKB-KW"/>
</dbReference>
<keyword evidence="5" id="KW-0813">Transport</keyword>
<comment type="similarity">
    <text evidence="3">Belongs to the multi antimicrobial extrusion (MATE) (TC 2.A.66.1) family.</text>
</comment>
<dbReference type="InterPro" id="IPR002528">
    <property type="entry name" value="MATE_fam"/>
</dbReference>
<keyword evidence="11 13" id="KW-0472">Membrane</keyword>
<evidence type="ECO:0000256" key="10">
    <source>
        <dbReference type="ARBA" id="ARBA00023065"/>
    </source>
</evidence>
<evidence type="ECO:0000256" key="11">
    <source>
        <dbReference type="ARBA" id="ARBA00023136"/>
    </source>
</evidence>
<comment type="caution">
    <text evidence="14">The sequence shown here is derived from an EMBL/GenBank/DDBJ whole genome shotgun (WGS) entry which is preliminary data.</text>
</comment>
<comment type="function">
    <text evidence="1">Multidrug efflux pump.</text>
</comment>
<dbReference type="RefSeq" id="WP_095135648.1">
    <property type="nucleotide sequence ID" value="NZ_NIBG01000029.1"/>
</dbReference>
<dbReference type="OrthoDB" id="9780160at2"/>
<dbReference type="GO" id="GO:0042910">
    <property type="term" value="F:xenobiotic transmembrane transporter activity"/>
    <property type="evidence" value="ECO:0007669"/>
    <property type="project" value="InterPro"/>
</dbReference>
<evidence type="ECO:0000256" key="2">
    <source>
        <dbReference type="ARBA" id="ARBA00004651"/>
    </source>
</evidence>
<comment type="subcellular location">
    <subcellularLocation>
        <location evidence="2">Cell membrane</location>
        <topology evidence="2">Multi-pass membrane protein</topology>
    </subcellularLocation>
</comment>
<evidence type="ECO:0000256" key="3">
    <source>
        <dbReference type="ARBA" id="ARBA00010199"/>
    </source>
</evidence>
<dbReference type="PIRSF" id="PIRSF006603">
    <property type="entry name" value="DinF"/>
    <property type="match status" value="1"/>
</dbReference>
<evidence type="ECO:0000256" key="8">
    <source>
        <dbReference type="ARBA" id="ARBA00022692"/>
    </source>
</evidence>
<evidence type="ECO:0000313" key="14">
    <source>
        <dbReference type="EMBL" id="PAB57029.1"/>
    </source>
</evidence>
<evidence type="ECO:0000256" key="9">
    <source>
        <dbReference type="ARBA" id="ARBA00022989"/>
    </source>
</evidence>
<dbReference type="PANTHER" id="PTHR43298">
    <property type="entry name" value="MULTIDRUG RESISTANCE PROTEIN NORM-RELATED"/>
    <property type="match status" value="1"/>
</dbReference>
<feature type="transmembrane region" description="Helical" evidence="13">
    <location>
        <begin position="390"/>
        <end position="411"/>
    </location>
</feature>
<gene>
    <name evidence="14" type="ORF">CCE28_19815</name>
</gene>
<keyword evidence="9 13" id="KW-1133">Transmembrane helix</keyword>
<feature type="transmembrane region" description="Helical" evidence="13">
    <location>
        <begin position="88"/>
        <end position="110"/>
    </location>
</feature>
<dbReference type="Proteomes" id="UP000216024">
    <property type="component" value="Unassembled WGS sequence"/>
</dbReference>
<dbReference type="InterPro" id="IPR048279">
    <property type="entry name" value="MdtK-like"/>
</dbReference>
<feature type="transmembrane region" description="Helical" evidence="13">
    <location>
        <begin position="7"/>
        <end position="24"/>
    </location>
</feature>
<dbReference type="GO" id="GO:0015297">
    <property type="term" value="F:antiporter activity"/>
    <property type="evidence" value="ECO:0007669"/>
    <property type="project" value="UniProtKB-KW"/>
</dbReference>
<dbReference type="InterPro" id="IPR050222">
    <property type="entry name" value="MATE_MdtK"/>
</dbReference>
<keyword evidence="10" id="KW-0406">Ion transport</keyword>
<evidence type="ECO:0000256" key="1">
    <source>
        <dbReference type="ARBA" id="ARBA00003408"/>
    </source>
</evidence>
<feature type="transmembrane region" description="Helical" evidence="13">
    <location>
        <begin position="192"/>
        <end position="214"/>
    </location>
</feature>
<feature type="transmembrane region" description="Helical" evidence="13">
    <location>
        <begin position="321"/>
        <end position="340"/>
    </location>
</feature>
<feature type="transmembrane region" description="Helical" evidence="13">
    <location>
        <begin position="352"/>
        <end position="378"/>
    </location>
</feature>
<feature type="transmembrane region" description="Helical" evidence="13">
    <location>
        <begin position="157"/>
        <end position="180"/>
    </location>
</feature>
<proteinExistence type="inferred from homology"/>